<dbReference type="GO" id="GO:0097363">
    <property type="term" value="F:protein O-acetylglucosaminyltransferase activity"/>
    <property type="evidence" value="ECO:0007669"/>
    <property type="project" value="UniProtKB-EC"/>
</dbReference>
<feature type="repeat" description="TPR" evidence="8">
    <location>
        <begin position="72"/>
        <end position="105"/>
    </location>
</feature>
<reference evidence="11 12" key="1">
    <citation type="journal article" date="2024" name="Nat. Commun.">
        <title>Phylogenomics reveals the evolutionary origins of lichenization in chlorophyte algae.</title>
        <authorList>
            <person name="Puginier C."/>
            <person name="Libourel C."/>
            <person name="Otte J."/>
            <person name="Skaloud P."/>
            <person name="Haon M."/>
            <person name="Grisel S."/>
            <person name="Petersen M."/>
            <person name="Berrin J.G."/>
            <person name="Delaux P.M."/>
            <person name="Dal Grande F."/>
            <person name="Keller J."/>
        </authorList>
    </citation>
    <scope>NUCLEOTIDE SEQUENCE [LARGE SCALE GENOMIC DNA]</scope>
    <source>
        <strain evidence="11 12">SAG 2036</strain>
    </source>
</reference>
<dbReference type="Pfam" id="PF13181">
    <property type="entry name" value="TPR_8"/>
    <property type="match status" value="1"/>
</dbReference>
<feature type="domain" description="O-GlcNAc transferase C-terminal" evidence="10">
    <location>
        <begin position="695"/>
        <end position="886"/>
    </location>
</feature>
<evidence type="ECO:0000256" key="6">
    <source>
        <dbReference type="ARBA" id="ARBA00022737"/>
    </source>
</evidence>
<dbReference type="SUPFAM" id="SSF48452">
    <property type="entry name" value="TPR-like"/>
    <property type="match status" value="2"/>
</dbReference>
<keyword evidence="12" id="KW-1185">Reference proteome</keyword>
<feature type="compositionally biased region" description="Pro residues" evidence="9">
    <location>
        <begin position="1"/>
        <end position="10"/>
    </location>
</feature>
<sequence length="909" mass="100577">MQSALLPPPITGQSHHHQGYPAPGADHAAARQGAMDLESILSEAHSAYRLGDFTRALQLCQTVYIGNNVNRPDILLLIGAIYYQLGNYKQCIAFNDRCIMLDPHMAEAHANLANALQQLSNFDMAMIYYQSALRLKPTFTDAYNNLASALVQKGMVPAALQCYQAALQINPQLVDVHNNLGDLWRAQGQLGRIEAQNCYQEALHIDAHYAPAWRGLGDLYREATDHNQAIIYYQEAVKLRPTYADAYTGLGVSLKESKRKDEAEACFQQVVRLRPGCALSLGNLAGVYYEQGKLDMAIATYQEAIACEPQFPEAYNNLGNALREAGRTDEAVQCYTICIQLQFRAPGTPAVARALAANPQAAAAQQAQRLSVAYNNLGGILKMQGRAQEAIACYEHVALLQPDSPEAHANLASAYKDAARQDTAIQRYQRALQLRPDFPEAFANLVHSLQCICDWTERPALFSRLENEVQRDLAAGRLPPVQPFHAMAYPFSADLALAISSKYAEHCAVTASRLGLTNLLTHPPAQPLAPGERLRIAYVSSDFGNHPLSHLMASVFGLHDRTRVEVFCYALSPSDNSEWRCRIEGEAEHFLDVSAWGIPDIARRISADGIQVAINLNGYTKGARNEIFALWPAPVQASYMGFPATTGASFLPYLITDPVVAPESCRHCYSEHLALMPNCYFVNDYKGAHMDVLDEATLPPRSEIGLPDDKIVYACSNQLYKYDPETFTTWCSILNRVPNSVLWLLRFPPYGEPRIRAEAAARGVDPARIIFTDVAAKPVHIKRSGVADVFLDTPLCNAHTTGCDVLWGGCPMVTLPLERMASRVAASLCYATGLGSEMVVASQSEYEELAVSLGVNHQKRNHLRHRLKRARLRCPLFDTAQWVRDLEKVFFGMWDIHCQGNGPRTFEVA</sequence>
<feature type="domain" description="O-GlcNAc transferase C-terminal" evidence="10">
    <location>
        <begin position="452"/>
        <end position="687"/>
    </location>
</feature>
<feature type="repeat" description="TPR" evidence="8">
    <location>
        <begin position="210"/>
        <end position="243"/>
    </location>
</feature>
<dbReference type="Pfam" id="PF13844">
    <property type="entry name" value="Glyco_transf_41"/>
    <property type="match status" value="2"/>
</dbReference>
<dbReference type="Gene3D" id="3.40.50.11380">
    <property type="match status" value="1"/>
</dbReference>
<dbReference type="EC" id="2.4.1.255" evidence="3"/>
<feature type="repeat" description="TPR" evidence="8">
    <location>
        <begin position="244"/>
        <end position="277"/>
    </location>
</feature>
<dbReference type="InterPro" id="IPR019734">
    <property type="entry name" value="TPR_rpt"/>
</dbReference>
<feature type="repeat" description="TPR" evidence="8">
    <location>
        <begin position="405"/>
        <end position="438"/>
    </location>
</feature>
<dbReference type="Pfam" id="PF13424">
    <property type="entry name" value="TPR_12"/>
    <property type="match status" value="2"/>
</dbReference>
<dbReference type="Proteomes" id="UP001465755">
    <property type="component" value="Unassembled WGS sequence"/>
</dbReference>
<dbReference type="Gene3D" id="1.25.40.10">
    <property type="entry name" value="Tetratricopeptide repeat domain"/>
    <property type="match status" value="4"/>
</dbReference>
<accession>A0AAW1PC49</accession>
<feature type="repeat" description="TPR" evidence="8">
    <location>
        <begin position="371"/>
        <end position="404"/>
    </location>
</feature>
<dbReference type="InterPro" id="IPR037919">
    <property type="entry name" value="OGT"/>
</dbReference>
<protein>
    <recommendedName>
        <fullName evidence="3">protein O-GlcNAc transferase</fullName>
        <ecNumber evidence="3">2.4.1.255</ecNumber>
    </recommendedName>
</protein>
<feature type="repeat" description="TPR" evidence="8">
    <location>
        <begin position="106"/>
        <end position="139"/>
    </location>
</feature>
<feature type="repeat" description="TPR" evidence="8">
    <location>
        <begin position="278"/>
        <end position="311"/>
    </location>
</feature>
<dbReference type="AlphaFoldDB" id="A0AAW1PC49"/>
<evidence type="ECO:0000256" key="9">
    <source>
        <dbReference type="SAM" id="MobiDB-lite"/>
    </source>
</evidence>
<evidence type="ECO:0000256" key="1">
    <source>
        <dbReference type="ARBA" id="ARBA00004922"/>
    </source>
</evidence>
<dbReference type="Pfam" id="PF13414">
    <property type="entry name" value="TPR_11"/>
    <property type="match status" value="2"/>
</dbReference>
<evidence type="ECO:0000256" key="7">
    <source>
        <dbReference type="ARBA" id="ARBA00022803"/>
    </source>
</evidence>
<keyword evidence="6" id="KW-0677">Repeat</keyword>
<comment type="caution">
    <text evidence="11">The sequence shown here is derived from an EMBL/GenBank/DDBJ whole genome shotgun (WGS) entry which is preliminary data.</text>
</comment>
<evidence type="ECO:0000256" key="3">
    <source>
        <dbReference type="ARBA" id="ARBA00011970"/>
    </source>
</evidence>
<dbReference type="FunFam" id="3.40.50.2000:FF:000070">
    <property type="entry name" value="probable UDP-N-acetylglucosamine--peptide N-acetylglucosaminyltransferase SEC"/>
    <property type="match status" value="1"/>
</dbReference>
<dbReference type="PANTHER" id="PTHR44366:SF1">
    <property type="entry name" value="UDP-N-ACETYLGLUCOSAMINE--PEPTIDE N-ACETYLGLUCOSAMINYLTRANSFERASE 110 KDA SUBUNIT"/>
    <property type="match status" value="1"/>
</dbReference>
<dbReference type="Gene3D" id="3.40.50.2000">
    <property type="entry name" value="Glycogen Phosphorylase B"/>
    <property type="match status" value="1"/>
</dbReference>
<evidence type="ECO:0000256" key="4">
    <source>
        <dbReference type="ARBA" id="ARBA00022676"/>
    </source>
</evidence>
<dbReference type="InterPro" id="IPR011990">
    <property type="entry name" value="TPR-like_helical_dom_sf"/>
</dbReference>
<feature type="repeat" description="TPR" evidence="8">
    <location>
        <begin position="312"/>
        <end position="345"/>
    </location>
</feature>
<organism evidence="11 12">
    <name type="scientific">Symbiochloris irregularis</name>
    <dbReference type="NCBI Taxonomy" id="706552"/>
    <lineage>
        <taxon>Eukaryota</taxon>
        <taxon>Viridiplantae</taxon>
        <taxon>Chlorophyta</taxon>
        <taxon>core chlorophytes</taxon>
        <taxon>Trebouxiophyceae</taxon>
        <taxon>Trebouxiales</taxon>
        <taxon>Trebouxiaceae</taxon>
        <taxon>Symbiochloris</taxon>
    </lineage>
</organism>
<evidence type="ECO:0000313" key="11">
    <source>
        <dbReference type="EMBL" id="KAK9807345.1"/>
    </source>
</evidence>
<dbReference type="PROSITE" id="PS50293">
    <property type="entry name" value="TPR_REGION"/>
    <property type="match status" value="3"/>
</dbReference>
<proteinExistence type="inferred from homology"/>
<dbReference type="InterPro" id="IPR029489">
    <property type="entry name" value="OGT/SEC/SPY_C"/>
</dbReference>
<evidence type="ECO:0000256" key="5">
    <source>
        <dbReference type="ARBA" id="ARBA00022679"/>
    </source>
</evidence>
<comment type="pathway">
    <text evidence="1">Protein modification; protein glycosylation.</text>
</comment>
<keyword evidence="5" id="KW-0808">Transferase</keyword>
<dbReference type="EMBL" id="JALJOQ010000031">
    <property type="protein sequence ID" value="KAK9807345.1"/>
    <property type="molecule type" value="Genomic_DNA"/>
</dbReference>
<dbReference type="PROSITE" id="PS50005">
    <property type="entry name" value="TPR"/>
    <property type="match status" value="9"/>
</dbReference>
<comment type="similarity">
    <text evidence="2">Belongs to the glycosyltransferase 41 family. O-GlcNAc transferase subfamily.</text>
</comment>
<feature type="region of interest" description="Disordered" evidence="9">
    <location>
        <begin position="1"/>
        <end position="26"/>
    </location>
</feature>
<evidence type="ECO:0000313" key="12">
    <source>
        <dbReference type="Proteomes" id="UP001465755"/>
    </source>
</evidence>
<dbReference type="Pfam" id="PF00515">
    <property type="entry name" value="TPR_1"/>
    <property type="match status" value="1"/>
</dbReference>
<evidence type="ECO:0000256" key="8">
    <source>
        <dbReference type="PROSITE-ProRule" id="PRU00339"/>
    </source>
</evidence>
<keyword evidence="4" id="KW-0328">Glycosyltransferase</keyword>
<gene>
    <name evidence="11" type="ORF">WJX73_003810</name>
</gene>
<evidence type="ECO:0000259" key="10">
    <source>
        <dbReference type="Pfam" id="PF13844"/>
    </source>
</evidence>
<keyword evidence="7 8" id="KW-0802">TPR repeat</keyword>
<dbReference type="PANTHER" id="PTHR44366">
    <property type="entry name" value="UDP-N-ACETYLGLUCOSAMINE--PEPTIDE N-ACETYLGLUCOSAMINYLTRANSFERASE 110 KDA SUBUNIT"/>
    <property type="match status" value="1"/>
</dbReference>
<dbReference type="GO" id="GO:0006493">
    <property type="term" value="P:protein O-linked glycosylation"/>
    <property type="evidence" value="ECO:0007669"/>
    <property type="project" value="InterPro"/>
</dbReference>
<evidence type="ECO:0000256" key="2">
    <source>
        <dbReference type="ARBA" id="ARBA00005386"/>
    </source>
</evidence>
<name>A0AAW1PC49_9CHLO</name>
<feature type="repeat" description="TPR" evidence="8">
    <location>
        <begin position="140"/>
        <end position="173"/>
    </location>
</feature>
<dbReference type="SMART" id="SM00028">
    <property type="entry name" value="TPR"/>
    <property type="match status" value="10"/>
</dbReference>